<evidence type="ECO:0000256" key="4">
    <source>
        <dbReference type="ARBA" id="ARBA00022692"/>
    </source>
</evidence>
<dbReference type="OrthoDB" id="4506189at2759"/>
<evidence type="ECO:0000256" key="11">
    <source>
        <dbReference type="SAM" id="Phobius"/>
    </source>
</evidence>
<dbReference type="Pfam" id="PF09753">
    <property type="entry name" value="Use1"/>
    <property type="match status" value="1"/>
</dbReference>
<reference evidence="12 13" key="1">
    <citation type="journal article" name="Sci. Rep.">
        <title>Genome-scale phylogenetic analyses confirm Olpidium as the closest living zoosporic fungus to the non-flagellated, terrestrial fungi.</title>
        <authorList>
            <person name="Chang Y."/>
            <person name="Rochon D."/>
            <person name="Sekimoto S."/>
            <person name="Wang Y."/>
            <person name="Chovatia M."/>
            <person name="Sandor L."/>
            <person name="Salamov A."/>
            <person name="Grigoriev I.V."/>
            <person name="Stajich J.E."/>
            <person name="Spatafora J.W."/>
        </authorList>
    </citation>
    <scope>NUCLEOTIDE SEQUENCE [LARGE SCALE GENOMIC DNA]</scope>
    <source>
        <strain evidence="12">S191</strain>
    </source>
</reference>
<dbReference type="GO" id="GO:0006890">
    <property type="term" value="P:retrograde vesicle-mediated transport, Golgi to endoplasmic reticulum"/>
    <property type="evidence" value="ECO:0007669"/>
    <property type="project" value="TreeGrafter"/>
</dbReference>
<dbReference type="PANTHER" id="PTHR13050:SF7">
    <property type="entry name" value="VESICLE TRANSPORT PROTEIN USE1"/>
    <property type="match status" value="1"/>
</dbReference>
<keyword evidence="7" id="KW-0653">Protein transport</keyword>
<dbReference type="GO" id="GO:0031201">
    <property type="term" value="C:SNARE complex"/>
    <property type="evidence" value="ECO:0007669"/>
    <property type="project" value="TreeGrafter"/>
</dbReference>
<keyword evidence="5" id="KW-0256">Endoplasmic reticulum</keyword>
<feature type="transmembrane region" description="Helical" evidence="11">
    <location>
        <begin position="223"/>
        <end position="243"/>
    </location>
</feature>
<evidence type="ECO:0000313" key="13">
    <source>
        <dbReference type="Proteomes" id="UP000673691"/>
    </source>
</evidence>
<evidence type="ECO:0000256" key="7">
    <source>
        <dbReference type="ARBA" id="ARBA00022927"/>
    </source>
</evidence>
<dbReference type="InterPro" id="IPR019150">
    <property type="entry name" value="Vesicle_transport_protein_Use1"/>
</dbReference>
<sequence>MPFANAFGQVVSTNTEGEKSGERKGVDNDQEGGRSTKVRVVAGGSPLCRARKRSLLPRGRELVLQCWPSGLIPWLSTCDGRQESRANSESTGLRDSIMTWSLEEKKNELFRIDRAVSSSLNMISEEGLRERSMNNGANGDEPGAENQQLLLDHHQHLQEKLSQDLLGMAAVLKQNSLVFGQVLKRDEQTITNAQSLLEGNLNRLRSTRGRLQVYSQKAGKTTLFVWAVVLFVCSASVLVYLFIRIFPKLRSF</sequence>
<proteinExistence type="inferred from homology"/>
<dbReference type="Proteomes" id="UP000673691">
    <property type="component" value="Unassembled WGS sequence"/>
</dbReference>
<dbReference type="AlphaFoldDB" id="A0A8H7ZVC5"/>
<evidence type="ECO:0000256" key="10">
    <source>
        <dbReference type="SAM" id="MobiDB-lite"/>
    </source>
</evidence>
<keyword evidence="13" id="KW-1185">Reference proteome</keyword>
<evidence type="ECO:0000256" key="2">
    <source>
        <dbReference type="ARBA" id="ARBA00007891"/>
    </source>
</evidence>
<evidence type="ECO:0000256" key="6">
    <source>
        <dbReference type="ARBA" id="ARBA00022892"/>
    </source>
</evidence>
<name>A0A8H7ZVC5_9FUNG</name>
<keyword evidence="3" id="KW-0813">Transport</keyword>
<protein>
    <submittedName>
        <fullName evidence="12">Membrane fusion protein Use1-domain-containing protein</fullName>
    </submittedName>
</protein>
<evidence type="ECO:0000313" key="12">
    <source>
        <dbReference type="EMBL" id="KAG5459723.1"/>
    </source>
</evidence>
<dbReference type="GO" id="GO:0015031">
    <property type="term" value="P:protein transport"/>
    <property type="evidence" value="ECO:0007669"/>
    <property type="project" value="UniProtKB-KW"/>
</dbReference>
<comment type="similarity">
    <text evidence="2">Belongs to the USE1 family.</text>
</comment>
<dbReference type="GO" id="GO:0005789">
    <property type="term" value="C:endoplasmic reticulum membrane"/>
    <property type="evidence" value="ECO:0007669"/>
    <property type="project" value="UniProtKB-SubCell"/>
</dbReference>
<organism evidence="12 13">
    <name type="scientific">Olpidium bornovanus</name>
    <dbReference type="NCBI Taxonomy" id="278681"/>
    <lineage>
        <taxon>Eukaryota</taxon>
        <taxon>Fungi</taxon>
        <taxon>Fungi incertae sedis</taxon>
        <taxon>Olpidiomycota</taxon>
        <taxon>Olpidiomycotina</taxon>
        <taxon>Olpidiomycetes</taxon>
        <taxon>Olpidiales</taxon>
        <taxon>Olpidiaceae</taxon>
        <taxon>Olpidium</taxon>
    </lineage>
</organism>
<keyword evidence="4 11" id="KW-0812">Transmembrane</keyword>
<comment type="subcellular location">
    <subcellularLocation>
        <location evidence="1">Endoplasmic reticulum membrane</location>
        <topology evidence="1">Single-pass type IV membrane protein</topology>
    </subcellularLocation>
</comment>
<evidence type="ECO:0000256" key="1">
    <source>
        <dbReference type="ARBA" id="ARBA00004163"/>
    </source>
</evidence>
<evidence type="ECO:0000256" key="5">
    <source>
        <dbReference type="ARBA" id="ARBA00022824"/>
    </source>
</evidence>
<evidence type="ECO:0000256" key="3">
    <source>
        <dbReference type="ARBA" id="ARBA00022448"/>
    </source>
</evidence>
<evidence type="ECO:0000256" key="9">
    <source>
        <dbReference type="ARBA" id="ARBA00023136"/>
    </source>
</evidence>
<dbReference type="GO" id="GO:0005484">
    <property type="term" value="F:SNAP receptor activity"/>
    <property type="evidence" value="ECO:0007669"/>
    <property type="project" value="TreeGrafter"/>
</dbReference>
<keyword evidence="9 11" id="KW-0472">Membrane</keyword>
<feature type="region of interest" description="Disordered" evidence="10">
    <location>
        <begin position="1"/>
        <end position="34"/>
    </location>
</feature>
<keyword evidence="6" id="KW-0931">ER-Golgi transport</keyword>
<comment type="caution">
    <text evidence="12">The sequence shown here is derived from an EMBL/GenBank/DDBJ whole genome shotgun (WGS) entry which is preliminary data.</text>
</comment>
<dbReference type="CDD" id="cd15860">
    <property type="entry name" value="SNARE_USE1"/>
    <property type="match status" value="1"/>
</dbReference>
<gene>
    <name evidence="12" type="ORF">BJ554DRAFT_8322</name>
</gene>
<accession>A0A8H7ZVC5</accession>
<evidence type="ECO:0000256" key="8">
    <source>
        <dbReference type="ARBA" id="ARBA00022989"/>
    </source>
</evidence>
<dbReference type="EMBL" id="JAEFCI010006389">
    <property type="protein sequence ID" value="KAG5459723.1"/>
    <property type="molecule type" value="Genomic_DNA"/>
</dbReference>
<keyword evidence="8 11" id="KW-1133">Transmembrane helix</keyword>
<feature type="compositionally biased region" description="Basic and acidic residues" evidence="10">
    <location>
        <begin position="16"/>
        <end position="34"/>
    </location>
</feature>
<dbReference type="PANTHER" id="PTHR13050">
    <property type="entry name" value="USE1-LIKE PROTEIN"/>
    <property type="match status" value="1"/>
</dbReference>